<dbReference type="InterPro" id="IPR012854">
    <property type="entry name" value="Cu_amine_oxidase-like_N"/>
</dbReference>
<feature type="chain" id="PRO_5015618907" evidence="2">
    <location>
        <begin position="22"/>
        <end position="205"/>
    </location>
</feature>
<accession>A0A2U1E6E6</accession>
<dbReference type="Pfam" id="PF07833">
    <property type="entry name" value="Cu_amine_oxidN1"/>
    <property type="match status" value="1"/>
</dbReference>
<evidence type="ECO:0000256" key="2">
    <source>
        <dbReference type="SAM" id="SignalP"/>
    </source>
</evidence>
<evidence type="ECO:0000259" key="3">
    <source>
        <dbReference type="Pfam" id="PF07833"/>
    </source>
</evidence>
<feature type="signal peptide" evidence="2">
    <location>
        <begin position="1"/>
        <end position="21"/>
    </location>
</feature>
<proteinExistence type="predicted"/>
<dbReference type="RefSeq" id="WP_116479454.1">
    <property type="nucleotide sequence ID" value="NZ_QEKV01000001.1"/>
</dbReference>
<reference evidence="4 5" key="1">
    <citation type="submission" date="2018-04" db="EMBL/GenBank/DDBJ databases">
        <title>Genomic Encyclopedia of Type Strains, Phase IV (KMG-IV): sequencing the most valuable type-strain genomes for metagenomic binning, comparative biology and taxonomic classification.</title>
        <authorList>
            <person name="Goeker M."/>
        </authorList>
    </citation>
    <scope>NUCLEOTIDE SEQUENCE [LARGE SCALE GENOMIC DNA]</scope>
    <source>
        <strain evidence="4 5">DSM 20705</strain>
    </source>
</reference>
<evidence type="ECO:0000313" key="4">
    <source>
        <dbReference type="EMBL" id="PVY95513.1"/>
    </source>
</evidence>
<keyword evidence="5" id="KW-1185">Reference proteome</keyword>
<gene>
    <name evidence="4" type="ORF">C7381_10137</name>
</gene>
<evidence type="ECO:0000313" key="5">
    <source>
        <dbReference type="Proteomes" id="UP000245793"/>
    </source>
</evidence>
<sequence>MKFFRLLTLILIVMAPITVFAHDTDEPIKNEDSHSDHNVENHSGHVVEEDLKPEEGKDPFADFKEHQLIHVFAIFKIGEPGYKMVRAGMESEYESDTVPYIKNGRTMLSLRTVAELLDMEVTFDNSTRTAKFVKPEEYEIDVNIDTGDVKVDGKDAENIKDFIDNKDGRLYISITKINDFIKETSEEPLVIEWKSDTKEVYVHLS</sequence>
<feature type="domain" description="Copper amine oxidase-like N-terminal" evidence="3">
    <location>
        <begin position="91"/>
        <end position="201"/>
    </location>
</feature>
<organism evidence="4 5">
    <name type="scientific">Ezakiella coagulans</name>
    <dbReference type="NCBI Taxonomy" id="46507"/>
    <lineage>
        <taxon>Bacteria</taxon>
        <taxon>Bacillati</taxon>
        <taxon>Bacillota</taxon>
        <taxon>Tissierellia</taxon>
        <taxon>Ezakiella</taxon>
    </lineage>
</organism>
<dbReference type="SUPFAM" id="SSF55383">
    <property type="entry name" value="Copper amine oxidase, domain N"/>
    <property type="match status" value="1"/>
</dbReference>
<dbReference type="Proteomes" id="UP000245793">
    <property type="component" value="Unassembled WGS sequence"/>
</dbReference>
<feature type="region of interest" description="Disordered" evidence="1">
    <location>
        <begin position="28"/>
        <end position="50"/>
    </location>
</feature>
<comment type="caution">
    <text evidence="4">The sequence shown here is derived from an EMBL/GenBank/DDBJ whole genome shotgun (WGS) entry which is preliminary data.</text>
</comment>
<name>A0A2U1E6E6_9FIRM</name>
<keyword evidence="2" id="KW-0732">Signal</keyword>
<protein>
    <submittedName>
        <fullName evidence="4">Copper amine oxidase-like protein</fullName>
    </submittedName>
</protein>
<dbReference type="InterPro" id="IPR036582">
    <property type="entry name" value="Mao_N_sf"/>
</dbReference>
<evidence type="ECO:0000256" key="1">
    <source>
        <dbReference type="SAM" id="MobiDB-lite"/>
    </source>
</evidence>
<dbReference type="EMBL" id="QEKV01000001">
    <property type="protein sequence ID" value="PVY95513.1"/>
    <property type="molecule type" value="Genomic_DNA"/>
</dbReference>
<dbReference type="AlphaFoldDB" id="A0A2U1E6E6"/>